<feature type="transmembrane region" description="Helical" evidence="6">
    <location>
        <begin position="142"/>
        <end position="162"/>
    </location>
</feature>
<evidence type="ECO:0000259" key="7">
    <source>
        <dbReference type="Pfam" id="PF00884"/>
    </source>
</evidence>
<dbReference type="InterPro" id="IPR000917">
    <property type="entry name" value="Sulfatase_N"/>
</dbReference>
<feature type="transmembrane region" description="Helical" evidence="6">
    <location>
        <begin position="111"/>
        <end position="133"/>
    </location>
</feature>
<keyword evidence="2" id="KW-1003">Cell membrane</keyword>
<dbReference type="Gene3D" id="3.40.720.10">
    <property type="entry name" value="Alkaline Phosphatase, subunit A"/>
    <property type="match status" value="1"/>
</dbReference>
<dbReference type="Pfam" id="PF00884">
    <property type="entry name" value="Sulfatase"/>
    <property type="match status" value="1"/>
</dbReference>
<dbReference type="InterPro" id="IPR017850">
    <property type="entry name" value="Alkaline_phosphatase_core_sf"/>
</dbReference>
<dbReference type="PANTHER" id="PTHR47371:SF3">
    <property type="entry name" value="PHOSPHOGLYCEROL TRANSFERASE I"/>
    <property type="match status" value="1"/>
</dbReference>
<evidence type="ECO:0000313" key="9">
    <source>
        <dbReference type="Proteomes" id="UP000604481"/>
    </source>
</evidence>
<accession>A0A8J7FP57</accession>
<dbReference type="AlphaFoldDB" id="A0A8J7FP57"/>
<keyword evidence="9" id="KW-1185">Reference proteome</keyword>
<organism evidence="8 9">
    <name type="scientific">Chitinilyticum piscinae</name>
    <dbReference type="NCBI Taxonomy" id="2866724"/>
    <lineage>
        <taxon>Bacteria</taxon>
        <taxon>Pseudomonadati</taxon>
        <taxon>Pseudomonadota</taxon>
        <taxon>Betaproteobacteria</taxon>
        <taxon>Neisseriales</taxon>
        <taxon>Chitinibacteraceae</taxon>
        <taxon>Chitinilyticum</taxon>
    </lineage>
</organism>
<reference evidence="8 9" key="1">
    <citation type="submission" date="2020-10" db="EMBL/GenBank/DDBJ databases">
        <title>The genome sequence of Chitinilyticum litopenaei 4Y14.</title>
        <authorList>
            <person name="Liu Y."/>
        </authorList>
    </citation>
    <scope>NUCLEOTIDE SEQUENCE [LARGE SCALE GENOMIC DNA]</scope>
    <source>
        <strain evidence="8 9">4Y14</strain>
    </source>
</reference>
<evidence type="ECO:0000256" key="1">
    <source>
        <dbReference type="ARBA" id="ARBA00004651"/>
    </source>
</evidence>
<feature type="domain" description="Sulfatase N-terminal" evidence="7">
    <location>
        <begin position="249"/>
        <end position="449"/>
    </location>
</feature>
<dbReference type="CDD" id="cd16015">
    <property type="entry name" value="LTA_synthase"/>
    <property type="match status" value="1"/>
</dbReference>
<evidence type="ECO:0000256" key="6">
    <source>
        <dbReference type="SAM" id="Phobius"/>
    </source>
</evidence>
<feature type="transmembrane region" description="Helical" evidence="6">
    <location>
        <begin position="22"/>
        <end position="39"/>
    </location>
</feature>
<sequence>MTELRQQLLCRWQTVPLRWRRLLLLWGPVLALLLGRILLEADAISPARLVFVLLLYWLLAFPLARWAAVTASLAIEYLLLSVNQIKEAQTGSPLLARDLLEVAQGVALSSYIIPGMYVALVILLLSLIVGWYYRTPRSRRRWLLASVPASALPMLLVLQLPLHDSGSWYVRQGLRLLGVQYHEYNHLVNARTNGMLAHLFQTAEVVRPPRAAPHDFYQRQVEYALPAERPDVVMILCEGCFTSFDDRFPTAMQQLGQRGFSPFYLISPVYGGGTAEAEFEVLTGLSSAVLPGIDYQSYAQDFRRDARTLVSRFRDAGYQTSGLHNFYANFWRRQELYPAFGFTATRFVEDMPWRTRGWPQDALLYDAALEAYRKSPRKQPNFMFLITVRTHGAFTHEGDDFGRKDYDLRLGEAMKDMTAFFSALEKEAHKRKRPLAIVVFGDHKPTLTGAFERAGVLPASLFLSRGAHNDSYRFIPNMNKAQWQARAQSSAYVRLSDPQAGKALAERLNDRPMFCLPAELAGLVPGQDDAFWRAVLARCRQPVDTLLEHEPVRWRQTFPLGLYGERLF</sequence>
<comment type="caution">
    <text evidence="8">The sequence shown here is derived from an EMBL/GenBank/DDBJ whole genome shotgun (WGS) entry which is preliminary data.</text>
</comment>
<keyword evidence="3 6" id="KW-0812">Transmembrane</keyword>
<evidence type="ECO:0000256" key="2">
    <source>
        <dbReference type="ARBA" id="ARBA00022475"/>
    </source>
</evidence>
<evidence type="ECO:0000256" key="3">
    <source>
        <dbReference type="ARBA" id="ARBA00022692"/>
    </source>
</evidence>
<dbReference type="EMBL" id="JADFUA010000001">
    <property type="protein sequence ID" value="MBE9607941.1"/>
    <property type="molecule type" value="Genomic_DNA"/>
</dbReference>
<feature type="transmembrane region" description="Helical" evidence="6">
    <location>
        <begin position="51"/>
        <end position="75"/>
    </location>
</feature>
<dbReference type="InterPro" id="IPR050448">
    <property type="entry name" value="OpgB/LTA_synthase_biosynth"/>
</dbReference>
<gene>
    <name evidence="8" type="ORF">INR99_01125</name>
</gene>
<dbReference type="PANTHER" id="PTHR47371">
    <property type="entry name" value="LIPOTEICHOIC ACID SYNTHASE"/>
    <property type="match status" value="1"/>
</dbReference>
<dbReference type="Proteomes" id="UP000604481">
    <property type="component" value="Unassembled WGS sequence"/>
</dbReference>
<evidence type="ECO:0000256" key="5">
    <source>
        <dbReference type="ARBA" id="ARBA00023136"/>
    </source>
</evidence>
<comment type="subcellular location">
    <subcellularLocation>
        <location evidence="1">Cell membrane</location>
        <topology evidence="1">Multi-pass membrane protein</topology>
    </subcellularLocation>
</comment>
<keyword evidence="5 6" id="KW-0472">Membrane</keyword>
<keyword evidence="4 6" id="KW-1133">Transmembrane helix</keyword>
<proteinExistence type="predicted"/>
<dbReference type="GO" id="GO:0005886">
    <property type="term" value="C:plasma membrane"/>
    <property type="evidence" value="ECO:0007669"/>
    <property type="project" value="UniProtKB-SubCell"/>
</dbReference>
<dbReference type="SUPFAM" id="SSF53649">
    <property type="entry name" value="Alkaline phosphatase-like"/>
    <property type="match status" value="1"/>
</dbReference>
<protein>
    <submittedName>
        <fullName evidence="8">LTA synthase family protein</fullName>
    </submittedName>
</protein>
<dbReference type="RefSeq" id="WP_194114449.1">
    <property type="nucleotide sequence ID" value="NZ_JADFUA010000001.1"/>
</dbReference>
<evidence type="ECO:0000256" key="4">
    <source>
        <dbReference type="ARBA" id="ARBA00022989"/>
    </source>
</evidence>
<evidence type="ECO:0000313" key="8">
    <source>
        <dbReference type="EMBL" id="MBE9607941.1"/>
    </source>
</evidence>
<name>A0A8J7FP57_9NEIS</name>